<gene>
    <name evidence="2" type="ORF">GOEFS_021_00070</name>
</gene>
<dbReference type="AlphaFoldDB" id="H0QWH9"/>
<dbReference type="eggNOG" id="ENOG5033TDY">
    <property type="taxonomic scope" value="Bacteria"/>
</dbReference>
<dbReference type="PANTHER" id="PTHR37539:SF1">
    <property type="entry name" value="ER-BOUND OXYGENASE MPAB_MPAB'_RUBBER OXYGENASE CATALYTIC DOMAIN-CONTAINING PROTEIN"/>
    <property type="match status" value="1"/>
</dbReference>
<dbReference type="EMBL" id="BAEH01000021">
    <property type="protein sequence ID" value="GAB17180.1"/>
    <property type="molecule type" value="Genomic_DNA"/>
</dbReference>
<evidence type="ECO:0000259" key="1">
    <source>
        <dbReference type="Pfam" id="PF09995"/>
    </source>
</evidence>
<reference evidence="2 3" key="1">
    <citation type="submission" date="2011-12" db="EMBL/GenBank/DDBJ databases">
        <title>Whole genome shotgun sequence of Gordonia effusa NBRC 100432.</title>
        <authorList>
            <person name="Yoshida I."/>
            <person name="Takarada H."/>
            <person name="Hosoyama A."/>
            <person name="Tsuchikane K."/>
            <person name="Katsumata H."/>
            <person name="Yamazaki S."/>
            <person name="Fujita N."/>
        </authorList>
    </citation>
    <scope>NUCLEOTIDE SEQUENCE [LARGE SCALE GENOMIC DNA]</scope>
    <source>
        <strain evidence="2 3">NBRC 100432</strain>
    </source>
</reference>
<dbReference type="STRING" id="1077974.GOEFS_021_00070"/>
<sequence length="453" mass="50971">MSAQLDHTTTRDIEPLSRYYRPGDTLRPIPPGKDAFADDWLHCRRFLFEPWFAVEQEVTPTEQTRLFDDHMWQGDELMDDVVDLFTRIGVERGRALFEQAVSSGIATVPAAPVELVRLFTCVEAVPDWYDAERANRGRDRMFAATLPATLLSAAFAVIDTTMNSDVSTATGATGRFRHDGNRRLRETALFFAEVLSADHPGPGTPAFAAAMHVRLMHAQVRRGLREAWGDDRFAEFGDPISNSALCGFFEAMLIFVLADHTLGRPVSSREADDAWHFLRYWSWLMGVCDELLPPSALDAMRNLDYLLARNGEASPWRIELVNSLVGTGEDRGEHDALVARGHYTRYGAAVFAATADVILGSELAAKMFAGTYWETAIDHRRDGRILRAITWPLTRFARLRDRVPGMSRFRRRRVNFAGVALALVIRAFRESPDVTDDGYRMHDHTPAAPSIER</sequence>
<dbReference type="OrthoDB" id="7614910at2"/>
<evidence type="ECO:0000313" key="2">
    <source>
        <dbReference type="EMBL" id="GAB17180.1"/>
    </source>
</evidence>
<accession>H0QWH9</accession>
<proteinExistence type="predicted"/>
<feature type="domain" description="ER-bound oxygenase mpaB/mpaB'/Rubber oxygenase catalytic" evidence="1">
    <location>
        <begin position="148"/>
        <end position="367"/>
    </location>
</feature>
<evidence type="ECO:0000313" key="3">
    <source>
        <dbReference type="Proteomes" id="UP000035034"/>
    </source>
</evidence>
<keyword evidence="3" id="KW-1185">Reference proteome</keyword>
<dbReference type="InterPro" id="IPR018713">
    <property type="entry name" value="MPAB/Lcp_cat_dom"/>
</dbReference>
<dbReference type="RefSeq" id="WP_007316518.1">
    <property type="nucleotide sequence ID" value="NZ_BAEH01000021.1"/>
</dbReference>
<comment type="caution">
    <text evidence="2">The sequence shown here is derived from an EMBL/GenBank/DDBJ whole genome shotgun (WGS) entry which is preliminary data.</text>
</comment>
<dbReference type="Proteomes" id="UP000035034">
    <property type="component" value="Unassembled WGS sequence"/>
</dbReference>
<name>H0QWH9_9ACTN</name>
<organism evidence="2 3">
    <name type="scientific">Gordonia effusa NBRC 100432</name>
    <dbReference type="NCBI Taxonomy" id="1077974"/>
    <lineage>
        <taxon>Bacteria</taxon>
        <taxon>Bacillati</taxon>
        <taxon>Actinomycetota</taxon>
        <taxon>Actinomycetes</taxon>
        <taxon>Mycobacteriales</taxon>
        <taxon>Gordoniaceae</taxon>
        <taxon>Gordonia</taxon>
    </lineage>
</organism>
<dbReference type="PANTHER" id="PTHR37539">
    <property type="entry name" value="SECRETED PROTEIN-RELATED"/>
    <property type="match status" value="1"/>
</dbReference>
<dbReference type="InterPro" id="IPR037473">
    <property type="entry name" value="Lcp-like"/>
</dbReference>
<dbReference type="GO" id="GO:0016491">
    <property type="term" value="F:oxidoreductase activity"/>
    <property type="evidence" value="ECO:0007669"/>
    <property type="project" value="InterPro"/>
</dbReference>
<dbReference type="Pfam" id="PF09995">
    <property type="entry name" value="MPAB_Lcp_cat"/>
    <property type="match status" value="1"/>
</dbReference>
<protein>
    <recommendedName>
        <fullName evidence="1">ER-bound oxygenase mpaB/mpaB'/Rubber oxygenase catalytic domain-containing protein</fullName>
    </recommendedName>
</protein>